<sequence>MKIIQSGTSNTLCPYLAKPLSDGFDTNKEHILPVALGAPESFFIVASASENTRLNDLVDAPMINDPAIKMLSVLAEVKTRSGRKIANMHGTTAFGDEFIADVTKDSVALRFRSPVIKDEKTGEIIGVKGFGDSVFEEARKISDRMISRGREVQIGGPIVMLEDKSPVEMSIVSDQSLMRRESIKAAYLLTVKAYGDAAITSKSGQIFRAAIEADTEEALTMSGLHWRNLPADHYKLEPALKAKHHMLFTSLKDDWLFSQVVLFGGISFAFWTPRDDIDQSNCFYGKIIDASRGRFINRPEEQE</sequence>
<evidence type="ECO:0000313" key="1">
    <source>
        <dbReference type="EMBL" id="WOD20608.1"/>
    </source>
</evidence>
<proteinExistence type="predicted"/>
<dbReference type="EMBL" id="CP136513">
    <property type="protein sequence ID" value="WOD20608.1"/>
    <property type="molecule type" value="Genomic_DNA"/>
</dbReference>
<reference evidence="1 2" key="1">
    <citation type="submission" date="2023-10" db="EMBL/GenBank/DDBJ databases">
        <title>Surface-active antibiotics is a multifunctional adaptation for post-fire microbes.</title>
        <authorList>
            <person name="Liu M.D."/>
            <person name="Du Y."/>
            <person name="Koupaei S.K."/>
            <person name="Kim N.R."/>
            <person name="Zhang W."/>
            <person name="Traxler M.F."/>
        </authorList>
    </citation>
    <scope>NUCLEOTIDE SEQUENCE [LARGE SCALE GENOMIC DNA]</scope>
    <source>
        <strain evidence="1 2">F3</strain>
    </source>
</reference>
<dbReference type="RefSeq" id="WP_317022513.1">
    <property type="nucleotide sequence ID" value="NZ_CP136513.1"/>
</dbReference>
<accession>A0ABZ0ETV9</accession>
<evidence type="ECO:0000313" key="2">
    <source>
        <dbReference type="Proteomes" id="UP001302652"/>
    </source>
</evidence>
<protein>
    <submittedName>
        <fullName evidence="1">Uncharacterized protein</fullName>
    </submittedName>
</protein>
<keyword evidence="2" id="KW-1185">Reference proteome</keyword>
<organism evidence="1 2">
    <name type="scientific">Paraburkholderia kirstenboschensis</name>
    <dbReference type="NCBI Taxonomy" id="1245436"/>
    <lineage>
        <taxon>Bacteria</taxon>
        <taxon>Pseudomonadati</taxon>
        <taxon>Pseudomonadota</taxon>
        <taxon>Betaproteobacteria</taxon>
        <taxon>Burkholderiales</taxon>
        <taxon>Burkholderiaceae</taxon>
        <taxon>Paraburkholderia</taxon>
    </lineage>
</organism>
<gene>
    <name evidence="1" type="ORF">RW095_31045</name>
</gene>
<dbReference type="Proteomes" id="UP001302652">
    <property type="component" value="Chromosome 1"/>
</dbReference>
<name>A0ABZ0ETV9_9BURK</name>